<protein>
    <submittedName>
        <fullName evidence="1">Uncharacterized protein</fullName>
    </submittedName>
</protein>
<reference evidence="1" key="1">
    <citation type="submission" date="2019-03" db="EMBL/GenBank/DDBJ databases">
        <title>Single cell metagenomics reveals metabolic interactions within the superorganism composed of flagellate Streblomastix strix and complex community of Bacteroidetes bacteria on its surface.</title>
        <authorList>
            <person name="Treitli S.C."/>
            <person name="Kolisko M."/>
            <person name="Husnik F."/>
            <person name="Keeling P."/>
            <person name="Hampl V."/>
        </authorList>
    </citation>
    <scope>NUCLEOTIDE SEQUENCE</scope>
    <source>
        <strain evidence="1">STM</strain>
    </source>
</reference>
<organism evidence="1">
    <name type="scientific">termite gut metagenome</name>
    <dbReference type="NCBI Taxonomy" id="433724"/>
    <lineage>
        <taxon>unclassified sequences</taxon>
        <taxon>metagenomes</taxon>
        <taxon>organismal metagenomes</taxon>
    </lineage>
</organism>
<evidence type="ECO:0000313" key="1">
    <source>
        <dbReference type="EMBL" id="KAA6316485.1"/>
    </source>
</evidence>
<accession>A0A5J4Q437</accession>
<name>A0A5J4Q437_9ZZZZ</name>
<proteinExistence type="predicted"/>
<gene>
    <name evidence="1" type="ORF">EZS27_033213</name>
</gene>
<sequence length="98" mass="10826">MILLFTLDIINRSLKTDRSYAAIAANSKGSLTSLSFHLLLGLMPDTQINLSIKKALYIIALCEAMEKGILLSLANTFARLTEISEALKWKERLATSLV</sequence>
<dbReference type="AlphaFoldDB" id="A0A5J4Q437"/>
<dbReference type="EMBL" id="SNRY01004863">
    <property type="protein sequence ID" value="KAA6316485.1"/>
    <property type="molecule type" value="Genomic_DNA"/>
</dbReference>
<comment type="caution">
    <text evidence="1">The sequence shown here is derived from an EMBL/GenBank/DDBJ whole genome shotgun (WGS) entry which is preliminary data.</text>
</comment>